<sequence>MVPGHEAEGGTRVAPLTPRLCLKTEHSPASSPRSLGDCKNNKGARRENSLQKIPADAKCPDIALNERAADRGRLSALPLIKKGAGKVTAVCVRDTGKNTILTPIVKASPTSRKPKPQPILASDMSPWVRASPSETSLTCLLHSIPSPKTCPDNMADCPQSQRESANKDNWSPKASPSEQPPSKDKGNGRAKLRGRNGVTKRRSFNKFHHLKLPPVPAVTELNFSRNFSFSFFELPQYQGPQHWLQRQKYVYMCSKLTPEVHCGSLNDPMSS</sequence>
<keyword evidence="3" id="KW-1185">Reference proteome</keyword>
<evidence type="ECO:0000313" key="2">
    <source>
        <dbReference type="EMBL" id="CAJ0962354.1"/>
    </source>
</evidence>
<comment type="caution">
    <text evidence="2">The sequence shown here is derived from an EMBL/GenBank/DDBJ whole genome shotgun (WGS) entry which is preliminary data.</text>
</comment>
<feature type="region of interest" description="Disordered" evidence="1">
    <location>
        <begin position="1"/>
        <end position="52"/>
    </location>
</feature>
<evidence type="ECO:0000313" key="3">
    <source>
        <dbReference type="Proteomes" id="UP001176940"/>
    </source>
</evidence>
<gene>
    <name evidence="2" type="ORF">RIMI_LOCUS18157212</name>
</gene>
<feature type="region of interest" description="Disordered" evidence="1">
    <location>
        <begin position="151"/>
        <end position="198"/>
    </location>
</feature>
<dbReference type="EMBL" id="CAUEEQ010054692">
    <property type="protein sequence ID" value="CAJ0962354.1"/>
    <property type="molecule type" value="Genomic_DNA"/>
</dbReference>
<evidence type="ECO:0000256" key="1">
    <source>
        <dbReference type="SAM" id="MobiDB-lite"/>
    </source>
</evidence>
<reference evidence="2" key="1">
    <citation type="submission" date="2023-07" db="EMBL/GenBank/DDBJ databases">
        <authorList>
            <person name="Stuckert A."/>
        </authorList>
    </citation>
    <scope>NUCLEOTIDE SEQUENCE</scope>
</reference>
<organism evidence="2 3">
    <name type="scientific">Ranitomeya imitator</name>
    <name type="common">mimic poison frog</name>
    <dbReference type="NCBI Taxonomy" id="111125"/>
    <lineage>
        <taxon>Eukaryota</taxon>
        <taxon>Metazoa</taxon>
        <taxon>Chordata</taxon>
        <taxon>Craniata</taxon>
        <taxon>Vertebrata</taxon>
        <taxon>Euteleostomi</taxon>
        <taxon>Amphibia</taxon>
        <taxon>Batrachia</taxon>
        <taxon>Anura</taxon>
        <taxon>Neobatrachia</taxon>
        <taxon>Hyloidea</taxon>
        <taxon>Dendrobatidae</taxon>
        <taxon>Dendrobatinae</taxon>
        <taxon>Ranitomeya</taxon>
    </lineage>
</organism>
<protein>
    <recommendedName>
        <fullName evidence="4">Kinesin family member 24</fullName>
    </recommendedName>
</protein>
<feature type="compositionally biased region" description="Basic residues" evidence="1">
    <location>
        <begin position="188"/>
        <end position="198"/>
    </location>
</feature>
<feature type="compositionally biased region" description="Polar residues" evidence="1">
    <location>
        <begin position="158"/>
        <end position="177"/>
    </location>
</feature>
<feature type="region of interest" description="Disordered" evidence="1">
    <location>
        <begin position="106"/>
        <end position="126"/>
    </location>
</feature>
<proteinExistence type="predicted"/>
<name>A0ABN9MCA6_9NEOB</name>
<evidence type="ECO:0008006" key="4">
    <source>
        <dbReference type="Google" id="ProtNLM"/>
    </source>
</evidence>
<dbReference type="Proteomes" id="UP001176940">
    <property type="component" value="Unassembled WGS sequence"/>
</dbReference>
<accession>A0ABN9MCA6</accession>